<accession>A0A1X1Y5K1</accession>
<evidence type="ECO:0000313" key="1">
    <source>
        <dbReference type="EMBL" id="ORW06403.1"/>
    </source>
</evidence>
<gene>
    <name evidence="1" type="ORF">AWC14_25740</name>
</gene>
<evidence type="ECO:0000313" key="2">
    <source>
        <dbReference type="Proteomes" id="UP000193487"/>
    </source>
</evidence>
<keyword evidence="2" id="KW-1185">Reference proteome</keyword>
<proteinExistence type="predicted"/>
<dbReference type="EMBL" id="LQPE01000063">
    <property type="protein sequence ID" value="ORW06403.1"/>
    <property type="molecule type" value="Genomic_DNA"/>
</dbReference>
<name>A0A1X1Y5K1_9MYCO</name>
<protein>
    <submittedName>
        <fullName evidence="1">Uncharacterized protein</fullName>
    </submittedName>
</protein>
<reference evidence="1 2" key="1">
    <citation type="submission" date="2016-01" db="EMBL/GenBank/DDBJ databases">
        <title>The new phylogeny of the genus Mycobacterium.</title>
        <authorList>
            <person name="Tarcisio F."/>
            <person name="Conor M."/>
            <person name="Antonella G."/>
            <person name="Elisabetta G."/>
            <person name="Giulia F.S."/>
            <person name="Sara T."/>
            <person name="Anna F."/>
            <person name="Clotilde B."/>
            <person name="Roberto B."/>
            <person name="Veronica D.S."/>
            <person name="Fabio R."/>
            <person name="Monica P."/>
            <person name="Olivier J."/>
            <person name="Enrico T."/>
            <person name="Nicola S."/>
        </authorList>
    </citation>
    <scope>NUCLEOTIDE SEQUENCE [LARGE SCALE GENOMIC DNA]</scope>
    <source>
        <strain evidence="1 2">DSM 45166</strain>
    </source>
</reference>
<sequence length="373" mass="41583">MVMSFWLEYGNREAPELVGFANDLAQTPAGRPGICFGPLNNPATLEPLYRQARTAGDAIVEPHGYLLDLEHTARSRNHFPWLAQTPRPATQPEWEQWMQQAVDHQLSARLCGDAGPPSFVITPSPRMEAARAPELNMVLDAATAVRSRVAAETDCWLGVTVDRTYLREQQQLIRLLNAMIQTGADGFVFRAPQTQLPPVDDSPYLEGLREVVDTCATNRIRFFLPSSGWLGWLAMGWGAWGFSGGMAASSWFDRLPTPITRPQQPPLPYFEPQLLRHVPWRLHQQLASQPGYQACTCLDCGQMGDSHDLPLAKRHQIRHASQETAALTAVPVADRGCLVAARLDASIAFRDTLPPVLTTRVETRHLDRWRALV</sequence>
<dbReference type="AlphaFoldDB" id="A0A1X1Y5K1"/>
<comment type="caution">
    <text evidence="1">The sequence shown here is derived from an EMBL/GenBank/DDBJ whole genome shotgun (WGS) entry which is preliminary data.</text>
</comment>
<dbReference type="Proteomes" id="UP000193487">
    <property type="component" value="Unassembled WGS sequence"/>
</dbReference>
<organism evidence="1 2">
    <name type="scientific">Mycobacterium kyorinense</name>
    <dbReference type="NCBI Taxonomy" id="487514"/>
    <lineage>
        <taxon>Bacteria</taxon>
        <taxon>Bacillati</taxon>
        <taxon>Actinomycetota</taxon>
        <taxon>Actinomycetes</taxon>
        <taxon>Mycobacteriales</taxon>
        <taxon>Mycobacteriaceae</taxon>
        <taxon>Mycobacterium</taxon>
    </lineage>
</organism>